<dbReference type="InterPro" id="IPR036576">
    <property type="entry name" value="WRKY_dom_sf"/>
</dbReference>
<dbReference type="EMBL" id="MVBO01000002">
    <property type="protein sequence ID" value="OZJ06651.1"/>
    <property type="molecule type" value="Genomic_DNA"/>
</dbReference>
<comment type="caution">
    <text evidence="8">The sequence shown here is derived from an EMBL/GenBank/DDBJ whole genome shotgun (WGS) entry which is preliminary data.</text>
</comment>
<feature type="region of interest" description="Disordered" evidence="6">
    <location>
        <begin position="180"/>
        <end position="263"/>
    </location>
</feature>
<keyword evidence="5" id="KW-0539">Nucleus</keyword>
<keyword evidence="2" id="KW-0805">Transcription regulation</keyword>
<evidence type="ECO:0000259" key="7">
    <source>
        <dbReference type="Pfam" id="PF03106"/>
    </source>
</evidence>
<feature type="compositionally biased region" description="Polar residues" evidence="6">
    <location>
        <begin position="225"/>
        <end position="255"/>
    </location>
</feature>
<evidence type="ECO:0000313" key="9">
    <source>
        <dbReference type="Proteomes" id="UP000242875"/>
    </source>
</evidence>
<feature type="compositionally biased region" description="Basic and acidic residues" evidence="6">
    <location>
        <begin position="148"/>
        <end position="158"/>
    </location>
</feature>
<gene>
    <name evidence="8" type="ORF">BZG36_00271</name>
</gene>
<evidence type="ECO:0000256" key="3">
    <source>
        <dbReference type="ARBA" id="ARBA00023125"/>
    </source>
</evidence>
<dbReference type="InterPro" id="IPR003657">
    <property type="entry name" value="WRKY_dom"/>
</dbReference>
<accession>A0A261Y7T9</accession>
<dbReference type="GO" id="GO:0003700">
    <property type="term" value="F:DNA-binding transcription factor activity"/>
    <property type="evidence" value="ECO:0007669"/>
    <property type="project" value="InterPro"/>
</dbReference>
<feature type="domain" description="WRKY" evidence="7">
    <location>
        <begin position="281"/>
        <end position="335"/>
    </location>
</feature>
<dbReference type="GO" id="GO:0043565">
    <property type="term" value="F:sequence-specific DNA binding"/>
    <property type="evidence" value="ECO:0007669"/>
    <property type="project" value="InterPro"/>
</dbReference>
<sequence>MKGSSRDQSYPSDHPPYETEIILSPSLKDLLQSIPPKSDDQLLKLIIASKTAEDCRKAEEARLRYRALEVSETVDVTCVGVDSNQLLYRKRSISSLSSHSDAADDISRLSLAQGMIIVGEHHQHPATSQISDAAAESLSSFNSSVRDPLPRHESHVMEPRTTSSYIRVHSRRASDFHVTLPPLLSPHQSHHSLPTPRESQSPPNQPIHTWTQLPKATIRDRRHTITSPYISPARSPTNATAPIGGNSETEIPSQQKPKRQRNRTIQPVTTIIETRDPNNTDNFIWKNNGNTVQRKTGCRSVYYKCCFAGTTGCCVNKTVTSRPNGTYLVKYRGEHLPTCGQVTKISYV</sequence>
<dbReference type="Proteomes" id="UP000242875">
    <property type="component" value="Unassembled WGS sequence"/>
</dbReference>
<feature type="compositionally biased region" description="Polar residues" evidence="6">
    <location>
        <begin position="197"/>
        <end position="214"/>
    </location>
</feature>
<proteinExistence type="predicted"/>
<dbReference type="AlphaFoldDB" id="A0A261Y7T9"/>
<evidence type="ECO:0000256" key="4">
    <source>
        <dbReference type="ARBA" id="ARBA00023163"/>
    </source>
</evidence>
<evidence type="ECO:0000256" key="5">
    <source>
        <dbReference type="ARBA" id="ARBA00023242"/>
    </source>
</evidence>
<evidence type="ECO:0000313" key="8">
    <source>
        <dbReference type="EMBL" id="OZJ06651.1"/>
    </source>
</evidence>
<keyword evidence="9" id="KW-1185">Reference proteome</keyword>
<keyword evidence="4" id="KW-0804">Transcription</keyword>
<feature type="region of interest" description="Disordered" evidence="6">
    <location>
        <begin position="139"/>
        <end position="162"/>
    </location>
</feature>
<dbReference type="GO" id="GO:0005634">
    <property type="term" value="C:nucleus"/>
    <property type="evidence" value="ECO:0007669"/>
    <property type="project" value="UniProtKB-SubCell"/>
</dbReference>
<organism evidence="8 9">
    <name type="scientific">Bifiguratus adelaidae</name>
    <dbReference type="NCBI Taxonomy" id="1938954"/>
    <lineage>
        <taxon>Eukaryota</taxon>
        <taxon>Fungi</taxon>
        <taxon>Fungi incertae sedis</taxon>
        <taxon>Mucoromycota</taxon>
        <taxon>Mucoromycotina</taxon>
        <taxon>Endogonomycetes</taxon>
        <taxon>Endogonales</taxon>
        <taxon>Endogonales incertae sedis</taxon>
        <taxon>Bifiguratus</taxon>
    </lineage>
</organism>
<dbReference type="Pfam" id="PF03106">
    <property type="entry name" value="WRKY"/>
    <property type="match status" value="1"/>
</dbReference>
<evidence type="ECO:0000256" key="1">
    <source>
        <dbReference type="ARBA" id="ARBA00004123"/>
    </source>
</evidence>
<keyword evidence="3" id="KW-0238">DNA-binding</keyword>
<reference evidence="8 9" key="1">
    <citation type="journal article" date="2017" name="Mycologia">
        <title>Bifiguratus adelaidae, gen. et sp. nov., a new member of Mucoromycotina in endophytic and soil-dwelling habitats.</title>
        <authorList>
            <person name="Torres-Cruz T.J."/>
            <person name="Billingsley Tobias T.L."/>
            <person name="Almatruk M."/>
            <person name="Hesse C."/>
            <person name="Kuske C.R."/>
            <person name="Desiro A."/>
            <person name="Benucci G.M."/>
            <person name="Bonito G."/>
            <person name="Stajich J.E."/>
            <person name="Dunlap C."/>
            <person name="Arnold A.E."/>
            <person name="Porras-Alfaro A."/>
        </authorList>
    </citation>
    <scope>NUCLEOTIDE SEQUENCE [LARGE SCALE GENOMIC DNA]</scope>
    <source>
        <strain evidence="8 9">AZ0501</strain>
    </source>
</reference>
<evidence type="ECO:0000256" key="2">
    <source>
        <dbReference type="ARBA" id="ARBA00023015"/>
    </source>
</evidence>
<name>A0A261Y7T9_9FUNG</name>
<evidence type="ECO:0000256" key="6">
    <source>
        <dbReference type="SAM" id="MobiDB-lite"/>
    </source>
</evidence>
<dbReference type="SUPFAM" id="SSF118290">
    <property type="entry name" value="WRKY DNA-binding domain"/>
    <property type="match status" value="1"/>
</dbReference>
<protein>
    <recommendedName>
        <fullName evidence="7">WRKY domain-containing protein</fullName>
    </recommendedName>
</protein>
<dbReference type="OrthoDB" id="2362414at2759"/>
<comment type="subcellular location">
    <subcellularLocation>
        <location evidence="1">Nucleus</location>
    </subcellularLocation>
</comment>